<evidence type="ECO:0000313" key="3">
    <source>
        <dbReference type="Proteomes" id="UP000029833"/>
    </source>
</evidence>
<reference evidence="2 3" key="1">
    <citation type="submission" date="2013-10" db="EMBL/GenBank/DDBJ databases">
        <authorList>
            <person name="Wang G."/>
            <person name="Zhuang W."/>
        </authorList>
    </citation>
    <scope>NUCLEOTIDE SEQUENCE [LARGE SCALE GENOMIC DNA]</scope>
    <source>
        <strain evidence="2 3">DSM 20118</strain>
    </source>
</reference>
<dbReference type="AlphaFoldDB" id="A0A0A0B4H9"/>
<dbReference type="EMBL" id="AXNT01000139">
    <property type="protein sequence ID" value="KGM01047.1"/>
    <property type="molecule type" value="Genomic_DNA"/>
</dbReference>
<evidence type="ECO:0000256" key="1">
    <source>
        <dbReference type="SAM" id="MobiDB-lite"/>
    </source>
</evidence>
<name>A0A0A0B4H9_9CELL</name>
<evidence type="ECO:0000313" key="2">
    <source>
        <dbReference type="EMBL" id="KGM01047.1"/>
    </source>
</evidence>
<organism evidence="2 3">
    <name type="scientific">Cellulomonas cellasea DSM 20118</name>
    <dbReference type="NCBI Taxonomy" id="1408250"/>
    <lineage>
        <taxon>Bacteria</taxon>
        <taxon>Bacillati</taxon>
        <taxon>Actinomycetota</taxon>
        <taxon>Actinomycetes</taxon>
        <taxon>Micrococcales</taxon>
        <taxon>Cellulomonadaceae</taxon>
        <taxon>Cellulomonas</taxon>
    </lineage>
</organism>
<accession>A0A0A0B4H9</accession>
<proteinExistence type="predicted"/>
<protein>
    <submittedName>
        <fullName evidence="2">Uncharacterized protein</fullName>
    </submittedName>
</protein>
<feature type="region of interest" description="Disordered" evidence="1">
    <location>
        <begin position="1"/>
        <end position="45"/>
    </location>
</feature>
<keyword evidence="3" id="KW-1185">Reference proteome</keyword>
<dbReference type="Proteomes" id="UP000029833">
    <property type="component" value="Unassembled WGS sequence"/>
</dbReference>
<comment type="caution">
    <text evidence="2">The sequence shown here is derived from an EMBL/GenBank/DDBJ whole genome shotgun (WGS) entry which is preliminary data.</text>
</comment>
<gene>
    <name evidence="2" type="ORF">Q760_04340</name>
</gene>
<sequence>MTRTRRRSRAAHPLPHDSSAARVVRVARRGSERAAATRPDPVQEA</sequence>
<feature type="compositionally biased region" description="Basic residues" evidence="1">
    <location>
        <begin position="1"/>
        <end position="10"/>
    </location>
</feature>